<feature type="region of interest" description="Cytidylyltransferase" evidence="10">
    <location>
        <begin position="365"/>
        <end position="496"/>
    </location>
</feature>
<feature type="active site" evidence="10">
    <location>
        <position position="279"/>
    </location>
</feature>
<evidence type="ECO:0000256" key="9">
    <source>
        <dbReference type="ARBA" id="ARBA00023277"/>
    </source>
</evidence>
<evidence type="ECO:0000256" key="7">
    <source>
        <dbReference type="ARBA" id="ARBA00022840"/>
    </source>
</evidence>
<evidence type="ECO:0000256" key="3">
    <source>
        <dbReference type="ARBA" id="ARBA00022679"/>
    </source>
</evidence>
<sequence>MNRLHTLIDGFPRVRILCIGDVMLDKFLYGSVSRISPEAPVPIMKMDRETRMLGGAGNVVRNLCALGCGTTFVSVVGNDGHGRQVRRFLEETCCVPELVECEGYETTVKIRFVAGKHHLLRADQEQPLRMVPELAARFLERVDACLPEADLVLLSDYGKGLFDGETTPAVIARCRAAGKSVIVDPKGADYSRYKGATLVKPNMKEFQEATGVTLDPSVPGWEQAAMEGAQRLFTEFGIENLLVTLSEHGMIFIPSSHPADFVCIPTEAREVFDVSGAGDTSLASLGAALAAGATVPEALVVSNVAAGIVVGKFGTASVTGTELKKALEEKARKASSWHHRNNILTPEAAAELADRFRREKKVVGFTNGCFDLLHLGHLHSFMKAREACDVLFVGLNTDASIKRLKGEDRPINNEEMRSLLLASLDFIDYVVPFDEDTALPLIEKLRPDVIAKEGYPLERWPEGQYVKSYGGQALELPRLEGFSSTNMINRMKNNPE</sequence>
<feature type="region of interest" description="Ribokinase" evidence="10">
    <location>
        <begin position="1"/>
        <end position="334"/>
    </location>
</feature>
<keyword evidence="4 10" id="KW-0548">Nucleotidyltransferase</keyword>
<evidence type="ECO:0000256" key="6">
    <source>
        <dbReference type="ARBA" id="ARBA00022777"/>
    </source>
</evidence>
<dbReference type="SUPFAM" id="SSF52374">
    <property type="entry name" value="Nucleotidylyl transferase"/>
    <property type="match status" value="1"/>
</dbReference>
<dbReference type="NCBIfam" id="TIGR00125">
    <property type="entry name" value="cyt_tran_rel"/>
    <property type="match status" value="1"/>
</dbReference>
<dbReference type="Gene3D" id="3.40.1190.20">
    <property type="match status" value="1"/>
</dbReference>
<dbReference type="InterPro" id="IPR011611">
    <property type="entry name" value="PfkB_dom"/>
</dbReference>
<comment type="similarity">
    <text evidence="10">In the N-terminal section; belongs to the carbohydrate kinase PfkB family.</text>
</comment>
<comment type="pathway">
    <text evidence="10">Nucleotide-sugar biosynthesis; ADP-L-glycero-beta-D-manno-heptose biosynthesis; ADP-L-glycero-beta-D-manno-heptose from D-glycero-beta-D-manno-heptose 7-phosphate: step 1/4.</text>
</comment>
<evidence type="ECO:0000256" key="8">
    <source>
        <dbReference type="ARBA" id="ARBA00023268"/>
    </source>
</evidence>
<comment type="function">
    <text evidence="1 10">Catalyzes the phosphorylation of D-glycero-D-manno-heptose 7-phosphate at the C-1 position to selectively form D-glycero-beta-D-manno-heptose-1,7-bisphosphate.</text>
</comment>
<keyword evidence="3 10" id="KW-0808">Transferase</keyword>
<name>A0A2N8HG50_9BACT</name>
<dbReference type="EC" id="2.7.1.167" evidence="10"/>
<accession>A0A2N8HG50</accession>
<dbReference type="InterPro" id="IPR014729">
    <property type="entry name" value="Rossmann-like_a/b/a_fold"/>
</dbReference>
<evidence type="ECO:0000256" key="1">
    <source>
        <dbReference type="ARBA" id="ARBA00002319"/>
    </source>
</evidence>
<evidence type="ECO:0000259" key="12">
    <source>
        <dbReference type="Pfam" id="PF01467"/>
    </source>
</evidence>
<feature type="domain" description="Cytidyltransferase-like" evidence="12">
    <location>
        <begin position="365"/>
        <end position="462"/>
    </location>
</feature>
<feature type="domain" description="Carbohydrate kinase PfkB" evidence="11">
    <location>
        <begin position="16"/>
        <end position="317"/>
    </location>
</feature>
<evidence type="ECO:0000256" key="5">
    <source>
        <dbReference type="ARBA" id="ARBA00022741"/>
    </source>
</evidence>
<dbReference type="InterPro" id="IPR023030">
    <property type="entry name" value="Bifunc_HldE"/>
</dbReference>
<feature type="binding site" evidence="10">
    <location>
        <begin position="202"/>
        <end position="205"/>
    </location>
    <ligand>
        <name>ATP</name>
        <dbReference type="ChEBI" id="CHEBI:30616"/>
    </ligand>
</feature>
<dbReference type="Proteomes" id="UP000236000">
    <property type="component" value="Unassembled WGS sequence"/>
</dbReference>
<comment type="pathway">
    <text evidence="10">Nucleotide-sugar biosynthesis; ADP-L-glycero-beta-D-manno-heptose biosynthesis; ADP-L-glycero-beta-D-manno-heptose from D-glycero-beta-D-manno-heptose 7-phosphate: step 3/4.</text>
</comment>
<organism evidence="13 14">
    <name type="scientific">Akkermansia muciniphila</name>
    <dbReference type="NCBI Taxonomy" id="239935"/>
    <lineage>
        <taxon>Bacteria</taxon>
        <taxon>Pseudomonadati</taxon>
        <taxon>Verrucomicrobiota</taxon>
        <taxon>Verrucomicrobiia</taxon>
        <taxon>Verrucomicrobiales</taxon>
        <taxon>Akkermansiaceae</taxon>
        <taxon>Akkermansia</taxon>
    </lineage>
</organism>
<dbReference type="InterPro" id="IPR029056">
    <property type="entry name" value="Ribokinase-like"/>
</dbReference>
<dbReference type="GO" id="GO:0016773">
    <property type="term" value="F:phosphotransferase activity, alcohol group as acceptor"/>
    <property type="evidence" value="ECO:0007669"/>
    <property type="project" value="InterPro"/>
</dbReference>
<comment type="similarity">
    <text evidence="10">In the C-terminal section; belongs to the cytidylyltransferase family.</text>
</comment>
<dbReference type="EC" id="2.7.7.70" evidence="10"/>
<evidence type="ECO:0000259" key="11">
    <source>
        <dbReference type="Pfam" id="PF00294"/>
    </source>
</evidence>
<dbReference type="HAMAP" id="MF_01603">
    <property type="entry name" value="HldE"/>
    <property type="match status" value="1"/>
</dbReference>
<dbReference type="GO" id="GO:0033786">
    <property type="term" value="F:heptose-1-phosphate adenylyltransferase activity"/>
    <property type="evidence" value="ECO:0007669"/>
    <property type="project" value="UniProtKB-UniRule"/>
</dbReference>
<dbReference type="GO" id="GO:0033785">
    <property type="term" value="F:heptose 7-phosphate kinase activity"/>
    <property type="evidence" value="ECO:0007669"/>
    <property type="project" value="UniProtKB-UniRule"/>
</dbReference>
<dbReference type="OrthoDB" id="9802794at2"/>
<dbReference type="GO" id="GO:0005829">
    <property type="term" value="C:cytosol"/>
    <property type="evidence" value="ECO:0007669"/>
    <property type="project" value="TreeGrafter"/>
</dbReference>
<dbReference type="GO" id="GO:0005524">
    <property type="term" value="F:ATP binding"/>
    <property type="evidence" value="ECO:0007669"/>
    <property type="project" value="UniProtKB-UniRule"/>
</dbReference>
<keyword evidence="8 10" id="KW-0511">Multifunctional enzyme</keyword>
<evidence type="ECO:0000256" key="2">
    <source>
        <dbReference type="ARBA" id="ARBA00003753"/>
    </source>
</evidence>
<dbReference type="CDD" id="cd01172">
    <property type="entry name" value="RfaE_like"/>
    <property type="match status" value="1"/>
</dbReference>
<keyword evidence="7 10" id="KW-0067">ATP-binding</keyword>
<comment type="catalytic activity">
    <reaction evidence="10">
        <text>D-glycero-beta-D-manno-heptose 1-phosphate + ATP + H(+) = ADP-D-glycero-beta-D-manno-heptose + diphosphate</text>
        <dbReference type="Rhea" id="RHEA:27465"/>
        <dbReference type="ChEBI" id="CHEBI:15378"/>
        <dbReference type="ChEBI" id="CHEBI:30616"/>
        <dbReference type="ChEBI" id="CHEBI:33019"/>
        <dbReference type="ChEBI" id="CHEBI:59967"/>
        <dbReference type="ChEBI" id="CHEBI:61593"/>
        <dbReference type="EC" id="2.7.7.70"/>
    </reaction>
</comment>
<evidence type="ECO:0000256" key="4">
    <source>
        <dbReference type="ARBA" id="ARBA00022695"/>
    </source>
</evidence>
<gene>
    <name evidence="10" type="primary">hldE</name>
    <name evidence="13" type="ORF">CXU22_01665</name>
</gene>
<reference evidence="13 14" key="1">
    <citation type="journal article" date="2017" name="BMC Genomics">
        <title>Genome sequencing of 39 Akkermansia muciniphila isolates reveals its population structure, genomic and functional diverisity, and global distribution in mammalian gut microbiotas.</title>
        <authorList>
            <person name="Guo X."/>
            <person name="Li S."/>
            <person name="Zhang J."/>
            <person name="Wu F."/>
            <person name="Li X."/>
            <person name="Wu D."/>
            <person name="Zhang M."/>
            <person name="Ou Z."/>
            <person name="Jie Z."/>
            <person name="Yan Q."/>
            <person name="Li P."/>
            <person name="Yi J."/>
            <person name="Peng Y."/>
        </authorList>
    </citation>
    <scope>NUCLEOTIDE SEQUENCE [LARGE SCALE GENOMIC DNA]</scope>
    <source>
        <strain evidence="13 14">GP24</strain>
    </source>
</reference>
<dbReference type="InterPro" id="IPR004821">
    <property type="entry name" value="Cyt_trans-like"/>
</dbReference>
<dbReference type="Pfam" id="PF00294">
    <property type="entry name" value="PfkB"/>
    <property type="match status" value="1"/>
</dbReference>
<dbReference type="Pfam" id="PF01467">
    <property type="entry name" value="CTP_transf_like"/>
    <property type="match status" value="1"/>
</dbReference>
<dbReference type="EMBL" id="PJKA01000003">
    <property type="protein sequence ID" value="PNC19745.1"/>
    <property type="molecule type" value="Genomic_DNA"/>
</dbReference>
<keyword evidence="5 10" id="KW-0547">Nucleotide-binding</keyword>
<dbReference type="AlphaFoldDB" id="A0A2N8HG50"/>
<evidence type="ECO:0000313" key="14">
    <source>
        <dbReference type="Proteomes" id="UP000236000"/>
    </source>
</evidence>
<dbReference type="SUPFAM" id="SSF53613">
    <property type="entry name" value="Ribokinase-like"/>
    <property type="match status" value="1"/>
</dbReference>
<proteinExistence type="inferred from homology"/>
<dbReference type="InterPro" id="IPR011913">
    <property type="entry name" value="RfaE_dom_I"/>
</dbReference>
<dbReference type="RefSeq" id="WP_102711902.1">
    <property type="nucleotide sequence ID" value="NZ_PJKA01000003.1"/>
</dbReference>
<dbReference type="GO" id="GO:0097171">
    <property type="term" value="P:ADP-L-glycero-beta-D-manno-heptose biosynthetic process"/>
    <property type="evidence" value="ECO:0007669"/>
    <property type="project" value="UniProtKB-UniPathway"/>
</dbReference>
<protein>
    <recommendedName>
        <fullName evidence="10">Bifunctional protein HldE</fullName>
    </recommendedName>
    <domain>
        <recommendedName>
            <fullName evidence="10">D-beta-D-heptose 7-phosphate kinase</fullName>
            <ecNumber evidence="10">2.7.1.167</ecNumber>
        </recommendedName>
        <alternativeName>
            <fullName evidence="10">D-beta-D-heptose 7-phosphotransferase</fullName>
        </alternativeName>
        <alternativeName>
            <fullName evidence="10">D-glycero-beta-D-manno-heptose-7-phosphate kinase</fullName>
        </alternativeName>
    </domain>
    <domain>
        <recommendedName>
            <fullName evidence="10">D-beta-D-heptose 1-phosphate adenylyltransferase</fullName>
            <ecNumber evidence="10">2.7.7.70</ecNumber>
        </recommendedName>
        <alternativeName>
            <fullName evidence="10">D-glycero-beta-D-manno-heptose 1-phosphate adenylyltransferase</fullName>
        </alternativeName>
    </domain>
</protein>
<dbReference type="PANTHER" id="PTHR46969">
    <property type="entry name" value="BIFUNCTIONAL PROTEIN HLDE"/>
    <property type="match status" value="1"/>
</dbReference>
<evidence type="ECO:0000256" key="10">
    <source>
        <dbReference type="HAMAP-Rule" id="MF_01603"/>
    </source>
</evidence>
<evidence type="ECO:0000313" key="13">
    <source>
        <dbReference type="EMBL" id="PNC19745.1"/>
    </source>
</evidence>
<dbReference type="UniPathway" id="UPA00356">
    <property type="reaction ID" value="UER00437"/>
</dbReference>
<comment type="function">
    <text evidence="2 10">Catalyzes the ADP transfer from ATP to D-glycero-beta-D-manno-heptose 1-phosphate, yielding ADP-D-glycero-beta-D-manno-heptose.</text>
</comment>
<comment type="catalytic activity">
    <reaction evidence="10">
        <text>D-glycero-beta-D-manno-heptose 7-phosphate + ATP = D-glycero-beta-D-manno-heptose 1,7-bisphosphate + ADP + H(+)</text>
        <dbReference type="Rhea" id="RHEA:27473"/>
        <dbReference type="ChEBI" id="CHEBI:15378"/>
        <dbReference type="ChEBI" id="CHEBI:30616"/>
        <dbReference type="ChEBI" id="CHEBI:60204"/>
        <dbReference type="ChEBI" id="CHEBI:60208"/>
        <dbReference type="ChEBI" id="CHEBI:456216"/>
        <dbReference type="EC" id="2.7.1.167"/>
    </reaction>
</comment>
<keyword evidence="9 10" id="KW-0119">Carbohydrate metabolism</keyword>
<keyword evidence="6 10" id="KW-0418">Kinase</keyword>
<dbReference type="PANTHER" id="PTHR46969:SF1">
    <property type="entry name" value="BIFUNCTIONAL PROTEIN HLDE"/>
    <property type="match status" value="1"/>
</dbReference>
<comment type="caution">
    <text evidence="13">The sequence shown here is derived from an EMBL/GenBank/DDBJ whole genome shotgun (WGS) entry which is preliminary data.</text>
</comment>
<comment type="subunit">
    <text evidence="10">Homodimer.</text>
</comment>
<dbReference type="Gene3D" id="3.40.50.620">
    <property type="entry name" value="HUPs"/>
    <property type="match status" value="1"/>
</dbReference>